<dbReference type="InterPro" id="IPR020843">
    <property type="entry name" value="ER"/>
</dbReference>
<gene>
    <name evidence="3" type="ORF">NDEV_1401</name>
</gene>
<dbReference type="PANTHER" id="PTHR44154">
    <property type="entry name" value="QUINONE OXIDOREDUCTASE"/>
    <property type="match status" value="1"/>
</dbReference>
<evidence type="ECO:0000313" key="4">
    <source>
        <dbReference type="Proteomes" id="UP000196239"/>
    </source>
</evidence>
<dbReference type="SUPFAM" id="SSF50129">
    <property type="entry name" value="GroES-like"/>
    <property type="match status" value="1"/>
</dbReference>
<keyword evidence="1" id="KW-0521">NADP</keyword>
<dbReference type="InterPro" id="IPR051603">
    <property type="entry name" value="Zinc-ADH_QOR/CCCR"/>
</dbReference>
<dbReference type="SMART" id="SM00829">
    <property type="entry name" value="PKS_ER"/>
    <property type="match status" value="1"/>
</dbReference>
<dbReference type="InterPro" id="IPR011032">
    <property type="entry name" value="GroES-like_sf"/>
</dbReference>
<dbReference type="PANTHER" id="PTHR44154:SF1">
    <property type="entry name" value="QUINONE OXIDOREDUCTASE"/>
    <property type="match status" value="1"/>
</dbReference>
<evidence type="ECO:0000259" key="2">
    <source>
        <dbReference type="SMART" id="SM00829"/>
    </source>
</evidence>
<organism evidence="3 4">
    <name type="scientific">Nitrosotalea devaniterrae</name>
    <dbReference type="NCBI Taxonomy" id="1078905"/>
    <lineage>
        <taxon>Archaea</taxon>
        <taxon>Nitrososphaerota</taxon>
        <taxon>Nitrososphaeria</taxon>
        <taxon>Nitrosotaleales</taxon>
        <taxon>Nitrosotaleaceae</taxon>
        <taxon>Nitrosotalea</taxon>
    </lineage>
</organism>
<protein>
    <submittedName>
        <fullName evidence="3">Alcohol dehydrogenase zinc-binding domain protein</fullName>
    </submittedName>
</protein>
<reference evidence="4" key="1">
    <citation type="submission" date="2015-10" db="EMBL/GenBank/DDBJ databases">
        <authorList>
            <person name="Lehtovirta-Morley L.E."/>
            <person name="Vieille C."/>
        </authorList>
    </citation>
    <scope>NUCLEOTIDE SEQUENCE [LARGE SCALE GENOMIC DNA]</scope>
</reference>
<feature type="domain" description="Enoyl reductase (ER)" evidence="2">
    <location>
        <begin position="17"/>
        <end position="353"/>
    </location>
</feature>
<dbReference type="Pfam" id="PF00107">
    <property type="entry name" value="ADH_zinc_N"/>
    <property type="match status" value="1"/>
</dbReference>
<evidence type="ECO:0000256" key="1">
    <source>
        <dbReference type="ARBA" id="ARBA00022857"/>
    </source>
</evidence>
<dbReference type="Gene3D" id="3.40.50.720">
    <property type="entry name" value="NAD(P)-binding Rossmann-like Domain"/>
    <property type="match status" value="1"/>
</dbReference>
<proteinExistence type="predicted"/>
<keyword evidence="4" id="KW-1185">Reference proteome</keyword>
<dbReference type="InterPro" id="IPR013154">
    <property type="entry name" value="ADH-like_N"/>
</dbReference>
<dbReference type="KEGG" id="ndv:NDEV_1401"/>
<evidence type="ECO:0000313" key="3">
    <source>
        <dbReference type="EMBL" id="CUR52166.1"/>
    </source>
</evidence>
<dbReference type="Gene3D" id="3.90.180.10">
    <property type="entry name" value="Medium-chain alcohol dehydrogenases, catalytic domain"/>
    <property type="match status" value="1"/>
</dbReference>
<dbReference type="InterPro" id="IPR036291">
    <property type="entry name" value="NAD(P)-bd_dom_sf"/>
</dbReference>
<dbReference type="CDD" id="cd08266">
    <property type="entry name" value="Zn_ADH_like1"/>
    <property type="match status" value="1"/>
</dbReference>
<dbReference type="Pfam" id="PF08240">
    <property type="entry name" value="ADH_N"/>
    <property type="match status" value="1"/>
</dbReference>
<dbReference type="Proteomes" id="UP000196239">
    <property type="component" value="Chromosome 1"/>
</dbReference>
<name>A0A128A475_9ARCH</name>
<sequence length="356" mass="39046">MKALSYEQYAPDDDYKKILKIIDIPEPKPKPNEVVFKVVVAGLNHDDIWAMRGKPIQIPMPHISGTDAAGQVTAVGEDVHTIKVGDRVVSHGNLSCRVCVACTEGREYDCRFRKIWGFQTGPLWGGYCEYAHLPEVNVVKIPDGVSYEDAAAASMTMTTSWHMLVGRAKIKPGQTVLVMGGGSGMGTFGIQIAKLYGCDVITTANQSKLEECLKLGADYAVDHRQEDWNKQVFAISKDLAKKKNSSPGIDVIFEHIGGSHWNKELALLKYGATLVTTGATTGYDVTSDLRHIFFKGTNILGSTQGTRAELESGIFWMSKGKIRSIVDSIYTFENAVEAHTKMLKGNLFGKILMKPA</sequence>
<dbReference type="SUPFAM" id="SSF51735">
    <property type="entry name" value="NAD(P)-binding Rossmann-fold domains"/>
    <property type="match status" value="1"/>
</dbReference>
<accession>A0A128A475</accession>
<dbReference type="InterPro" id="IPR013149">
    <property type="entry name" value="ADH-like_C"/>
</dbReference>
<dbReference type="GO" id="GO:0016491">
    <property type="term" value="F:oxidoreductase activity"/>
    <property type="evidence" value="ECO:0007669"/>
    <property type="project" value="InterPro"/>
</dbReference>
<dbReference type="EMBL" id="LN890280">
    <property type="protein sequence ID" value="CUR52166.1"/>
    <property type="molecule type" value="Genomic_DNA"/>
</dbReference>
<dbReference type="AlphaFoldDB" id="A0A128A475"/>